<comment type="caution">
    <text evidence="1">The sequence shown here is derived from an EMBL/GenBank/DDBJ whole genome shotgun (WGS) entry which is preliminary data.</text>
</comment>
<proteinExistence type="predicted"/>
<dbReference type="Proteomes" id="UP001159405">
    <property type="component" value="Unassembled WGS sequence"/>
</dbReference>
<accession>A0ABN8NA48</accession>
<evidence type="ECO:0000313" key="2">
    <source>
        <dbReference type="Proteomes" id="UP001159405"/>
    </source>
</evidence>
<name>A0ABN8NA48_9CNID</name>
<keyword evidence="2" id="KW-1185">Reference proteome</keyword>
<dbReference type="EMBL" id="CALNXK010000014">
    <property type="protein sequence ID" value="CAH3046436.1"/>
    <property type="molecule type" value="Genomic_DNA"/>
</dbReference>
<protein>
    <recommendedName>
        <fullName evidence="3">Ubiquitinyl hydrolase 1</fullName>
    </recommendedName>
</protein>
<evidence type="ECO:0008006" key="3">
    <source>
        <dbReference type="Google" id="ProtNLM"/>
    </source>
</evidence>
<gene>
    <name evidence="1" type="ORF">PLOB_00008562</name>
</gene>
<evidence type="ECO:0000313" key="1">
    <source>
        <dbReference type="EMBL" id="CAH3046436.1"/>
    </source>
</evidence>
<organism evidence="1 2">
    <name type="scientific">Porites lobata</name>
    <dbReference type="NCBI Taxonomy" id="104759"/>
    <lineage>
        <taxon>Eukaryota</taxon>
        <taxon>Metazoa</taxon>
        <taxon>Cnidaria</taxon>
        <taxon>Anthozoa</taxon>
        <taxon>Hexacorallia</taxon>
        <taxon>Scleractinia</taxon>
        <taxon>Fungiina</taxon>
        <taxon>Poritidae</taxon>
        <taxon>Porites</taxon>
    </lineage>
</organism>
<sequence>MAADSSFHCPADRKDIYKFPERVVLWDEDEAEDKQIKQVGASACGATAALNLLKLLGKTAEVDAAIKAVSTKLRDLDAPLPQYLLSRSVAGTTHTDLIKGLDKLSQGNVIGRFFHMFPARDFDLSIWLKYWLSNGGIPLATLNCQKVCLSDGTIPDAWHHQVICGVSENGVHLINPNEVIPFGVVSEQLCSDSVLLIRRNDVLQRWNNTLDYLCWNSEGDRWKELNVQEQIDLMVKEETLLLLHGNEIKYKELLMTHITIPAVYKSGITIFVLRDSKAHELLKNADELPLLETACNDVLDSEKQTMCNEGTLSVNV</sequence>
<reference evidence="1 2" key="1">
    <citation type="submission" date="2022-05" db="EMBL/GenBank/DDBJ databases">
        <authorList>
            <consortium name="Genoscope - CEA"/>
            <person name="William W."/>
        </authorList>
    </citation>
    <scope>NUCLEOTIDE SEQUENCE [LARGE SCALE GENOMIC DNA]</scope>
</reference>